<evidence type="ECO:0000313" key="2">
    <source>
        <dbReference type="EMBL" id="ANF94988.1"/>
    </source>
</evidence>
<dbReference type="GO" id="GO:0042602">
    <property type="term" value="F:riboflavin reductase (NADPH) activity"/>
    <property type="evidence" value="ECO:0007669"/>
    <property type="project" value="TreeGrafter"/>
</dbReference>
<dbReference type="Proteomes" id="UP000078148">
    <property type="component" value="Chromosome"/>
</dbReference>
<dbReference type="OrthoDB" id="9785372at2"/>
<dbReference type="AlphaFoldDB" id="A0A172ZBI8"/>
<proteinExistence type="predicted"/>
<dbReference type="SUPFAM" id="SSF51735">
    <property type="entry name" value="NAD(P)-binding Rossmann-fold domains"/>
    <property type="match status" value="1"/>
</dbReference>
<reference evidence="3" key="1">
    <citation type="submission" date="2015-10" db="EMBL/GenBank/DDBJ databases">
        <title>Genome of Paenibacillus bovis sp. nov.</title>
        <authorList>
            <person name="Wu Z."/>
            <person name="Gao C."/>
            <person name="Liu Z."/>
            <person name="Zheng H."/>
        </authorList>
    </citation>
    <scope>NUCLEOTIDE SEQUENCE [LARGE SCALE GENOMIC DNA]</scope>
    <source>
        <strain evidence="3">BD3526</strain>
    </source>
</reference>
<dbReference type="InterPro" id="IPR016040">
    <property type="entry name" value="NAD(P)-bd_dom"/>
</dbReference>
<name>A0A172ZBI8_9BACL</name>
<evidence type="ECO:0000313" key="3">
    <source>
        <dbReference type="Proteomes" id="UP000078148"/>
    </source>
</evidence>
<dbReference type="InterPro" id="IPR051606">
    <property type="entry name" value="Polyketide_Oxido-like"/>
</dbReference>
<dbReference type="CDD" id="cd05244">
    <property type="entry name" value="BVR-B_like_SDR_a"/>
    <property type="match status" value="1"/>
</dbReference>
<dbReference type="InterPro" id="IPR036291">
    <property type="entry name" value="NAD(P)-bd_dom_sf"/>
</dbReference>
<sequence length="212" mass="23988">MNLIIFGATGRTGRELVTQALEQGYAVTAFVRDSTRMHMTHDNLKIVHGNIDSYPDILSVVQSTRYDAALFALGSKSPFRRNPVLNNAMKNIIRAMEDSGTERFIHISFVGTRPDAGRLGMMYRFVIPVFMRNLLADHREKEQLLRSSSLDWMIAQPPMLTNGPRTGQYTYSAGIDKSKAGKLKLSRANLAEFMLKQLEDHAYSRKEVFVTE</sequence>
<dbReference type="RefSeq" id="WP_060531510.1">
    <property type="nucleotide sequence ID" value="NZ_CP013023.1"/>
</dbReference>
<protein>
    <recommendedName>
        <fullName evidence="1">NAD(P)-binding domain-containing protein</fullName>
    </recommendedName>
</protein>
<dbReference type="PANTHER" id="PTHR43355">
    <property type="entry name" value="FLAVIN REDUCTASE (NADPH)"/>
    <property type="match status" value="1"/>
</dbReference>
<dbReference type="PANTHER" id="PTHR43355:SF2">
    <property type="entry name" value="FLAVIN REDUCTASE (NADPH)"/>
    <property type="match status" value="1"/>
</dbReference>
<keyword evidence="3" id="KW-1185">Reference proteome</keyword>
<organism evidence="2 3">
    <name type="scientific">Paenibacillus bovis</name>
    <dbReference type="NCBI Taxonomy" id="1616788"/>
    <lineage>
        <taxon>Bacteria</taxon>
        <taxon>Bacillati</taxon>
        <taxon>Bacillota</taxon>
        <taxon>Bacilli</taxon>
        <taxon>Bacillales</taxon>
        <taxon>Paenibacillaceae</taxon>
        <taxon>Paenibacillus</taxon>
    </lineage>
</organism>
<dbReference type="Pfam" id="PF13460">
    <property type="entry name" value="NAD_binding_10"/>
    <property type="match status" value="1"/>
</dbReference>
<dbReference type="KEGG" id="pbv:AR543_02370"/>
<gene>
    <name evidence="2" type="ORF">AR543_02370</name>
</gene>
<dbReference type="GO" id="GO:0004074">
    <property type="term" value="F:biliverdin reductase [NAD(P)H] activity"/>
    <property type="evidence" value="ECO:0007669"/>
    <property type="project" value="TreeGrafter"/>
</dbReference>
<feature type="domain" description="NAD(P)-binding" evidence="1">
    <location>
        <begin position="7"/>
        <end position="200"/>
    </location>
</feature>
<dbReference type="STRING" id="1616788.AR543_02370"/>
<evidence type="ECO:0000259" key="1">
    <source>
        <dbReference type="Pfam" id="PF13460"/>
    </source>
</evidence>
<dbReference type="Gene3D" id="3.40.50.720">
    <property type="entry name" value="NAD(P)-binding Rossmann-like Domain"/>
    <property type="match status" value="1"/>
</dbReference>
<dbReference type="EMBL" id="CP013023">
    <property type="protein sequence ID" value="ANF94988.1"/>
    <property type="molecule type" value="Genomic_DNA"/>
</dbReference>
<reference evidence="2 3" key="2">
    <citation type="journal article" date="2016" name="Int. J. Syst. Evol. Microbiol.">
        <title>Paenibacillus bovis sp. nov., isolated from raw yak (Bos grunniens) milk.</title>
        <authorList>
            <person name="Gao C."/>
            <person name="Han J."/>
            <person name="Liu Z."/>
            <person name="Xu X."/>
            <person name="Hang F."/>
            <person name="Wu Z."/>
        </authorList>
    </citation>
    <scope>NUCLEOTIDE SEQUENCE [LARGE SCALE GENOMIC DNA]</scope>
    <source>
        <strain evidence="2 3">BD3526</strain>
    </source>
</reference>
<accession>A0A172ZBI8</accession>